<dbReference type="AlphaFoldDB" id="A0A9P4JM46"/>
<sequence>MNLFIRHIWALIRKNLLLIVVRKPISTFLRAIAIPLIVVLVLAYADTFFSSKQHLGISSPHPIRSLKDALSQSSHRPTVAFVDNGFKDGEIGSVIDSLSRTIEEAGKIAKRLRTTDELADLCKTNFKGYSPCYGAVVFHSSPHEPVPNGVWNYTLRADSNAIKGDTDITTNNNGVQVYSLPLQLAVDTEIISRAGPGKVNVTQLPGTINDIIYTENTEENRLQNSKSNYLSLCIYVFGVIFLFPMVDRRLGHD</sequence>
<evidence type="ECO:0000313" key="2">
    <source>
        <dbReference type="EMBL" id="KAF2201610.1"/>
    </source>
</evidence>
<proteinExistence type="predicted"/>
<feature type="transmembrane region" description="Helical" evidence="1">
    <location>
        <begin position="229"/>
        <end position="246"/>
    </location>
</feature>
<keyword evidence="1" id="KW-0812">Transmembrane</keyword>
<gene>
    <name evidence="2" type="ORF">GQ43DRAFT_29657</name>
</gene>
<dbReference type="EMBL" id="ML993968">
    <property type="protein sequence ID" value="KAF2201610.1"/>
    <property type="molecule type" value="Genomic_DNA"/>
</dbReference>
<name>A0A9P4JM46_9PLEO</name>
<evidence type="ECO:0000313" key="3">
    <source>
        <dbReference type="Proteomes" id="UP000799536"/>
    </source>
</evidence>
<organism evidence="2 3">
    <name type="scientific">Delitschia confertaspora ATCC 74209</name>
    <dbReference type="NCBI Taxonomy" id="1513339"/>
    <lineage>
        <taxon>Eukaryota</taxon>
        <taxon>Fungi</taxon>
        <taxon>Dikarya</taxon>
        <taxon>Ascomycota</taxon>
        <taxon>Pezizomycotina</taxon>
        <taxon>Dothideomycetes</taxon>
        <taxon>Pleosporomycetidae</taxon>
        <taxon>Pleosporales</taxon>
        <taxon>Delitschiaceae</taxon>
        <taxon>Delitschia</taxon>
    </lineage>
</organism>
<dbReference type="OrthoDB" id="8061355at2759"/>
<protein>
    <submittedName>
        <fullName evidence="2">Uncharacterized protein</fullName>
    </submittedName>
</protein>
<comment type="caution">
    <text evidence="2">The sequence shown here is derived from an EMBL/GenBank/DDBJ whole genome shotgun (WGS) entry which is preliminary data.</text>
</comment>
<reference evidence="2" key="1">
    <citation type="journal article" date="2020" name="Stud. Mycol.">
        <title>101 Dothideomycetes genomes: a test case for predicting lifestyles and emergence of pathogens.</title>
        <authorList>
            <person name="Haridas S."/>
            <person name="Albert R."/>
            <person name="Binder M."/>
            <person name="Bloem J."/>
            <person name="Labutti K."/>
            <person name="Salamov A."/>
            <person name="Andreopoulos B."/>
            <person name="Baker S."/>
            <person name="Barry K."/>
            <person name="Bills G."/>
            <person name="Bluhm B."/>
            <person name="Cannon C."/>
            <person name="Castanera R."/>
            <person name="Culley D."/>
            <person name="Daum C."/>
            <person name="Ezra D."/>
            <person name="Gonzalez J."/>
            <person name="Henrissat B."/>
            <person name="Kuo A."/>
            <person name="Liang C."/>
            <person name="Lipzen A."/>
            <person name="Lutzoni F."/>
            <person name="Magnuson J."/>
            <person name="Mondo S."/>
            <person name="Nolan M."/>
            <person name="Ohm R."/>
            <person name="Pangilinan J."/>
            <person name="Park H.-J."/>
            <person name="Ramirez L."/>
            <person name="Alfaro M."/>
            <person name="Sun H."/>
            <person name="Tritt A."/>
            <person name="Yoshinaga Y."/>
            <person name="Zwiers L.-H."/>
            <person name="Turgeon B."/>
            <person name="Goodwin S."/>
            <person name="Spatafora J."/>
            <person name="Crous P."/>
            <person name="Grigoriev I."/>
        </authorList>
    </citation>
    <scope>NUCLEOTIDE SEQUENCE</scope>
    <source>
        <strain evidence="2">ATCC 74209</strain>
    </source>
</reference>
<dbReference type="Proteomes" id="UP000799536">
    <property type="component" value="Unassembled WGS sequence"/>
</dbReference>
<accession>A0A9P4JM46</accession>
<evidence type="ECO:0000256" key="1">
    <source>
        <dbReference type="SAM" id="Phobius"/>
    </source>
</evidence>
<feature type="transmembrane region" description="Helical" evidence="1">
    <location>
        <begin position="25"/>
        <end position="45"/>
    </location>
</feature>
<keyword evidence="1" id="KW-1133">Transmembrane helix</keyword>
<keyword evidence="1" id="KW-0472">Membrane</keyword>
<keyword evidence="3" id="KW-1185">Reference proteome</keyword>